<dbReference type="EMBL" id="HAEH01008078">
    <property type="protein sequence ID" value="SBR83531.1"/>
    <property type="molecule type" value="Transcribed_RNA"/>
</dbReference>
<sequence>SPLCEKPVDFQLISRKPNPSGPVDVSLVFVLFAHQSRFCGVEGGEASLRQPLVQIGQRRHLRRHP</sequence>
<reference evidence="1" key="1">
    <citation type="submission" date="2016-05" db="EMBL/GenBank/DDBJ databases">
        <authorList>
            <person name="Lavstsen T."/>
            <person name="Jespersen J.S."/>
        </authorList>
    </citation>
    <scope>NUCLEOTIDE SEQUENCE</scope>
    <source>
        <tissue evidence="1">Brain</tissue>
    </source>
</reference>
<dbReference type="EMBL" id="HAEI01002528">
    <property type="protein sequence ID" value="SBR80732.1"/>
    <property type="molecule type" value="Transcribed_RNA"/>
</dbReference>
<name>A0A1A8PI69_9TELE</name>
<feature type="non-terminal residue" evidence="1">
    <location>
        <position position="65"/>
    </location>
</feature>
<feature type="non-terminal residue" evidence="1">
    <location>
        <position position="1"/>
    </location>
</feature>
<protein>
    <submittedName>
        <fullName evidence="1">Uncharacterized protein</fullName>
    </submittedName>
</protein>
<reference evidence="1" key="2">
    <citation type="submission" date="2016-06" db="EMBL/GenBank/DDBJ databases">
        <title>The genome of a short-lived fish provides insights into sex chromosome evolution and the genetic control of aging.</title>
        <authorList>
            <person name="Reichwald K."/>
            <person name="Felder M."/>
            <person name="Petzold A."/>
            <person name="Koch P."/>
            <person name="Groth M."/>
            <person name="Platzer M."/>
        </authorList>
    </citation>
    <scope>NUCLEOTIDE SEQUENCE</scope>
    <source>
        <tissue evidence="1">Brain</tissue>
    </source>
</reference>
<accession>A0A1A8PI69</accession>
<evidence type="ECO:0000313" key="1">
    <source>
        <dbReference type="EMBL" id="SBR80732.1"/>
    </source>
</evidence>
<proteinExistence type="predicted"/>
<dbReference type="AlphaFoldDB" id="A0A1A8PI69"/>
<organism evidence="1">
    <name type="scientific">Nothobranchius rachovii</name>
    <name type="common">bluefin notho</name>
    <dbReference type="NCBI Taxonomy" id="451742"/>
    <lineage>
        <taxon>Eukaryota</taxon>
        <taxon>Metazoa</taxon>
        <taxon>Chordata</taxon>
        <taxon>Craniata</taxon>
        <taxon>Vertebrata</taxon>
        <taxon>Euteleostomi</taxon>
        <taxon>Actinopterygii</taxon>
        <taxon>Neopterygii</taxon>
        <taxon>Teleostei</taxon>
        <taxon>Neoteleostei</taxon>
        <taxon>Acanthomorphata</taxon>
        <taxon>Ovalentaria</taxon>
        <taxon>Atherinomorphae</taxon>
        <taxon>Cyprinodontiformes</taxon>
        <taxon>Nothobranchiidae</taxon>
        <taxon>Nothobranchius</taxon>
    </lineage>
</organism>
<gene>
    <name evidence="1" type="primary">CABZ01063534.1</name>
</gene>